<protein>
    <submittedName>
        <fullName evidence="8">Chromate transporter</fullName>
    </submittedName>
</protein>
<dbReference type="PANTHER" id="PTHR43663:SF1">
    <property type="entry name" value="CHROMATE TRANSPORTER"/>
    <property type="match status" value="1"/>
</dbReference>
<organism evidence="8 9">
    <name type="scientific">Bariatricus massiliensis</name>
    <dbReference type="NCBI Taxonomy" id="1745713"/>
    <lineage>
        <taxon>Bacteria</taxon>
        <taxon>Bacillati</taxon>
        <taxon>Bacillota</taxon>
        <taxon>Clostridia</taxon>
        <taxon>Lachnospirales</taxon>
        <taxon>Lachnospiraceae</taxon>
        <taxon>Bariatricus</taxon>
    </lineage>
</organism>
<dbReference type="EMBL" id="JAJCIS010000002">
    <property type="protein sequence ID" value="MCB7386855.1"/>
    <property type="molecule type" value="Genomic_DNA"/>
</dbReference>
<evidence type="ECO:0000256" key="6">
    <source>
        <dbReference type="ARBA" id="ARBA00023136"/>
    </source>
</evidence>
<feature type="transmembrane region" description="Helical" evidence="7">
    <location>
        <begin position="142"/>
        <end position="162"/>
    </location>
</feature>
<keyword evidence="4 7" id="KW-0812">Transmembrane</keyword>
<dbReference type="Pfam" id="PF02417">
    <property type="entry name" value="Chromate_transp"/>
    <property type="match status" value="1"/>
</dbReference>
<keyword evidence="6 7" id="KW-0472">Membrane</keyword>
<reference evidence="8 9" key="1">
    <citation type="submission" date="2021-10" db="EMBL/GenBank/DDBJ databases">
        <title>Collection of gut derived symbiotic bacterial strains cultured from healthy donors.</title>
        <authorList>
            <person name="Lin H."/>
            <person name="Littmann E."/>
            <person name="Kohout C."/>
            <person name="Pamer E.G."/>
        </authorList>
    </citation>
    <scope>NUCLEOTIDE SEQUENCE [LARGE SCALE GENOMIC DNA]</scope>
    <source>
        <strain evidence="8 9">DFI.1.165</strain>
    </source>
</reference>
<keyword evidence="5 7" id="KW-1133">Transmembrane helix</keyword>
<keyword evidence="3" id="KW-1003">Cell membrane</keyword>
<dbReference type="PANTHER" id="PTHR43663">
    <property type="entry name" value="CHROMATE TRANSPORT PROTEIN-RELATED"/>
    <property type="match status" value="1"/>
</dbReference>
<dbReference type="Proteomes" id="UP001299546">
    <property type="component" value="Unassembled WGS sequence"/>
</dbReference>
<gene>
    <name evidence="8" type="ORF">LIZ65_06095</name>
</gene>
<evidence type="ECO:0000256" key="2">
    <source>
        <dbReference type="ARBA" id="ARBA00005262"/>
    </source>
</evidence>
<dbReference type="RefSeq" id="WP_066736178.1">
    <property type="nucleotide sequence ID" value="NZ_JAJCIQ010000002.1"/>
</dbReference>
<proteinExistence type="inferred from homology"/>
<sequence>MIYLQLFLSFLQIGAFSFGGGYAAMPLIQQQVVGLHHWMTVGEFTDLITISQMTPGPIAINAATFVGTQIAGLPGALAATAGCVLPSCILVTLLAKLYFKYRNLKMMQGVLGSLRPAVVSMIATAGLSILIAAVWISGTPSLGFDGVRIRSAVYFAAGFLLLRKTKLNPVWVMVLCGAVEVLFQFILKAAGQL</sequence>
<evidence type="ECO:0000256" key="1">
    <source>
        <dbReference type="ARBA" id="ARBA00004651"/>
    </source>
</evidence>
<evidence type="ECO:0000313" key="8">
    <source>
        <dbReference type="EMBL" id="MCB7386855.1"/>
    </source>
</evidence>
<dbReference type="InterPro" id="IPR003370">
    <property type="entry name" value="Chromate_transpt"/>
</dbReference>
<evidence type="ECO:0000256" key="7">
    <source>
        <dbReference type="SAM" id="Phobius"/>
    </source>
</evidence>
<keyword evidence="9" id="KW-1185">Reference proteome</keyword>
<dbReference type="InterPro" id="IPR052518">
    <property type="entry name" value="CHR_Transporter"/>
</dbReference>
<comment type="subcellular location">
    <subcellularLocation>
        <location evidence="1">Cell membrane</location>
        <topology evidence="1">Multi-pass membrane protein</topology>
    </subcellularLocation>
</comment>
<feature type="transmembrane region" description="Helical" evidence="7">
    <location>
        <begin position="169"/>
        <end position="187"/>
    </location>
</feature>
<name>A0ABS8DEK9_9FIRM</name>
<evidence type="ECO:0000313" key="9">
    <source>
        <dbReference type="Proteomes" id="UP001299546"/>
    </source>
</evidence>
<feature type="transmembrane region" description="Helical" evidence="7">
    <location>
        <begin position="75"/>
        <end position="95"/>
    </location>
</feature>
<comment type="similarity">
    <text evidence="2">Belongs to the chromate ion transporter (CHR) (TC 2.A.51) family.</text>
</comment>
<comment type="caution">
    <text evidence="8">The sequence shown here is derived from an EMBL/GenBank/DDBJ whole genome shotgun (WGS) entry which is preliminary data.</text>
</comment>
<accession>A0ABS8DEK9</accession>
<evidence type="ECO:0000256" key="5">
    <source>
        <dbReference type="ARBA" id="ARBA00022989"/>
    </source>
</evidence>
<feature type="transmembrane region" description="Helical" evidence="7">
    <location>
        <begin position="116"/>
        <end position="136"/>
    </location>
</feature>
<evidence type="ECO:0000256" key="4">
    <source>
        <dbReference type="ARBA" id="ARBA00022692"/>
    </source>
</evidence>
<evidence type="ECO:0000256" key="3">
    <source>
        <dbReference type="ARBA" id="ARBA00022475"/>
    </source>
</evidence>